<sequence length="264" mass="30039">MSKLPSIKEIETILKEIEDPKDDRLQKYGKDSRIGVQRLIKRWMKQKREEEMQSLEFQQLCIFEKELRDEGYQYITGIDEVGRGPIAGPVVAAAVILPSTFFLPGINDSKKLSEKKRELCAKYITKHAISVGIGIVSSNEIDQINIYQATKKAMISAIHQLNVKPEYLLIDAMQLEVPYPQKSIIKGDSKSVSIAAASIMAKVTRDRMMKEYAEEYKDYGFEKNMGYGTREHLNGLKLYGATPIHRKSFAPVKDLSRMKELSDS</sequence>
<dbReference type="NCBIfam" id="NF000595">
    <property type="entry name" value="PRK00015.1-3"/>
    <property type="match status" value="1"/>
</dbReference>
<keyword evidence="8 14" id="KW-0963">Cytoplasm</keyword>
<evidence type="ECO:0000256" key="3">
    <source>
        <dbReference type="ARBA" id="ARBA00004065"/>
    </source>
</evidence>
<comment type="similarity">
    <text evidence="5 14 16">Belongs to the RNase HII family.</text>
</comment>
<evidence type="ECO:0000256" key="4">
    <source>
        <dbReference type="ARBA" id="ARBA00004496"/>
    </source>
</evidence>
<comment type="cofactor">
    <cofactor evidence="2">
        <name>Mg(2+)</name>
        <dbReference type="ChEBI" id="CHEBI:18420"/>
    </cofactor>
</comment>
<comment type="function">
    <text evidence="3 14 16">Endonuclease that specifically degrades the RNA of RNA-DNA hybrids.</text>
</comment>
<evidence type="ECO:0000256" key="13">
    <source>
        <dbReference type="ARBA" id="ARBA00023211"/>
    </source>
</evidence>
<dbReference type="GO" id="GO:0004523">
    <property type="term" value="F:RNA-DNA hybrid ribonuclease activity"/>
    <property type="evidence" value="ECO:0007669"/>
    <property type="project" value="UniProtKB-EC"/>
</dbReference>
<dbReference type="CDD" id="cd07182">
    <property type="entry name" value="RNase_HII_bacteria_HII_like"/>
    <property type="match status" value="1"/>
</dbReference>
<evidence type="ECO:0000259" key="17">
    <source>
        <dbReference type="PROSITE" id="PS51975"/>
    </source>
</evidence>
<comment type="catalytic activity">
    <reaction evidence="1 14 15 16">
        <text>Endonucleolytic cleavage to 5'-phosphomonoester.</text>
        <dbReference type="EC" id="3.1.26.4"/>
    </reaction>
</comment>
<evidence type="ECO:0000256" key="7">
    <source>
        <dbReference type="ARBA" id="ARBA00019179"/>
    </source>
</evidence>
<dbReference type="InterPro" id="IPR024567">
    <property type="entry name" value="RNase_HII/HIII_dom"/>
</dbReference>
<reference evidence="18 19" key="1">
    <citation type="submission" date="2021-01" db="EMBL/GenBank/DDBJ databases">
        <title>Genomic Encyclopedia of Type Strains, Phase IV (KMG-IV): sequencing the most valuable type-strain genomes for metagenomic binning, comparative biology and taxonomic classification.</title>
        <authorList>
            <person name="Goeker M."/>
        </authorList>
    </citation>
    <scope>NUCLEOTIDE SEQUENCE [LARGE SCALE GENOMIC DNA]</scope>
    <source>
        <strain evidence="18 19">DSM 24834</strain>
    </source>
</reference>
<evidence type="ECO:0000256" key="5">
    <source>
        <dbReference type="ARBA" id="ARBA00007383"/>
    </source>
</evidence>
<dbReference type="RefSeq" id="WP_205173988.1">
    <property type="nucleotide sequence ID" value="NZ_JAFBDZ010000003.1"/>
</dbReference>
<evidence type="ECO:0000313" key="18">
    <source>
        <dbReference type="EMBL" id="MBM7586814.1"/>
    </source>
</evidence>
<keyword evidence="9 14" id="KW-0540">Nuclease</keyword>
<gene>
    <name evidence="14" type="primary">rnhB</name>
    <name evidence="18" type="ORF">JOC86_003366</name>
</gene>
<dbReference type="InterPro" id="IPR001352">
    <property type="entry name" value="RNase_HII/HIII"/>
</dbReference>
<evidence type="ECO:0000256" key="12">
    <source>
        <dbReference type="ARBA" id="ARBA00022801"/>
    </source>
</evidence>
<dbReference type="HAMAP" id="MF_00052_B">
    <property type="entry name" value="RNase_HII_B"/>
    <property type="match status" value="1"/>
</dbReference>
<feature type="binding site" evidence="14 15">
    <location>
        <position position="171"/>
    </location>
    <ligand>
        <name>a divalent metal cation</name>
        <dbReference type="ChEBI" id="CHEBI:60240"/>
    </ligand>
</feature>
<dbReference type="PANTHER" id="PTHR10954">
    <property type="entry name" value="RIBONUCLEASE H2 SUBUNIT A"/>
    <property type="match status" value="1"/>
</dbReference>
<feature type="domain" description="RNase H type-2" evidence="17">
    <location>
        <begin position="73"/>
        <end position="261"/>
    </location>
</feature>
<name>A0ABS2NG50_9BACI</name>
<protein>
    <recommendedName>
        <fullName evidence="7 14">Ribonuclease HII</fullName>
        <shortName evidence="14">RNase HII</shortName>
        <ecNumber evidence="6 14">3.1.26.4</ecNumber>
    </recommendedName>
</protein>
<evidence type="ECO:0000256" key="10">
    <source>
        <dbReference type="ARBA" id="ARBA00022723"/>
    </source>
</evidence>
<dbReference type="Proteomes" id="UP001646157">
    <property type="component" value="Unassembled WGS sequence"/>
</dbReference>
<feature type="binding site" evidence="14 15">
    <location>
        <position position="79"/>
    </location>
    <ligand>
        <name>a divalent metal cation</name>
        <dbReference type="ChEBI" id="CHEBI:60240"/>
    </ligand>
</feature>
<keyword evidence="12 14" id="KW-0378">Hydrolase</keyword>
<evidence type="ECO:0000256" key="14">
    <source>
        <dbReference type="HAMAP-Rule" id="MF_00052"/>
    </source>
</evidence>
<evidence type="ECO:0000256" key="11">
    <source>
        <dbReference type="ARBA" id="ARBA00022759"/>
    </source>
</evidence>
<evidence type="ECO:0000256" key="15">
    <source>
        <dbReference type="PROSITE-ProRule" id="PRU01319"/>
    </source>
</evidence>
<dbReference type="InterPro" id="IPR022898">
    <property type="entry name" value="RNase_HII"/>
</dbReference>
<accession>A0ABS2NG50</accession>
<dbReference type="InterPro" id="IPR036397">
    <property type="entry name" value="RNaseH_sf"/>
</dbReference>
<organism evidence="18 19">
    <name type="scientific">Rossellomorea pakistanensis</name>
    <dbReference type="NCBI Taxonomy" id="992288"/>
    <lineage>
        <taxon>Bacteria</taxon>
        <taxon>Bacillati</taxon>
        <taxon>Bacillota</taxon>
        <taxon>Bacilli</taxon>
        <taxon>Bacillales</taxon>
        <taxon>Bacillaceae</taxon>
        <taxon>Rossellomorea</taxon>
    </lineage>
</organism>
<evidence type="ECO:0000256" key="6">
    <source>
        <dbReference type="ARBA" id="ARBA00012180"/>
    </source>
</evidence>
<dbReference type="Pfam" id="PF01351">
    <property type="entry name" value="RNase_HII"/>
    <property type="match status" value="1"/>
</dbReference>
<evidence type="ECO:0000256" key="16">
    <source>
        <dbReference type="RuleBase" id="RU003515"/>
    </source>
</evidence>
<evidence type="ECO:0000313" key="19">
    <source>
        <dbReference type="Proteomes" id="UP001646157"/>
    </source>
</evidence>
<proteinExistence type="inferred from homology"/>
<comment type="cofactor">
    <cofactor evidence="14 15">
        <name>Mn(2+)</name>
        <dbReference type="ChEBI" id="CHEBI:29035"/>
    </cofactor>
    <cofactor evidence="14 15">
        <name>Mg(2+)</name>
        <dbReference type="ChEBI" id="CHEBI:18420"/>
    </cofactor>
    <text evidence="14 15">Manganese or magnesium. Binds 1 divalent metal ion per monomer in the absence of substrate. May bind a second metal ion after substrate binding.</text>
</comment>
<dbReference type="PANTHER" id="PTHR10954:SF18">
    <property type="entry name" value="RIBONUCLEASE HII"/>
    <property type="match status" value="1"/>
</dbReference>
<keyword evidence="11 14" id="KW-0255">Endonuclease</keyword>
<dbReference type="PROSITE" id="PS51975">
    <property type="entry name" value="RNASE_H_2"/>
    <property type="match status" value="1"/>
</dbReference>
<evidence type="ECO:0000256" key="8">
    <source>
        <dbReference type="ARBA" id="ARBA00022490"/>
    </source>
</evidence>
<keyword evidence="19" id="KW-1185">Reference proteome</keyword>
<feature type="binding site" evidence="14 15">
    <location>
        <position position="80"/>
    </location>
    <ligand>
        <name>a divalent metal cation</name>
        <dbReference type="ChEBI" id="CHEBI:60240"/>
    </ligand>
</feature>
<dbReference type="SUPFAM" id="SSF53098">
    <property type="entry name" value="Ribonuclease H-like"/>
    <property type="match status" value="1"/>
</dbReference>
<dbReference type="NCBIfam" id="NF000594">
    <property type="entry name" value="PRK00015.1-1"/>
    <property type="match status" value="1"/>
</dbReference>
<dbReference type="EMBL" id="JAFBDZ010000003">
    <property type="protein sequence ID" value="MBM7586814.1"/>
    <property type="molecule type" value="Genomic_DNA"/>
</dbReference>
<dbReference type="EC" id="3.1.26.4" evidence="6 14"/>
<dbReference type="Gene3D" id="3.30.420.10">
    <property type="entry name" value="Ribonuclease H-like superfamily/Ribonuclease H"/>
    <property type="match status" value="1"/>
</dbReference>
<comment type="subcellular location">
    <subcellularLocation>
        <location evidence="4 14">Cytoplasm</location>
    </subcellularLocation>
</comment>
<comment type="caution">
    <text evidence="18">The sequence shown here is derived from an EMBL/GenBank/DDBJ whole genome shotgun (WGS) entry which is preliminary data.</text>
</comment>
<keyword evidence="10 14" id="KW-0479">Metal-binding</keyword>
<evidence type="ECO:0000256" key="2">
    <source>
        <dbReference type="ARBA" id="ARBA00001946"/>
    </source>
</evidence>
<evidence type="ECO:0000256" key="1">
    <source>
        <dbReference type="ARBA" id="ARBA00000077"/>
    </source>
</evidence>
<evidence type="ECO:0000256" key="9">
    <source>
        <dbReference type="ARBA" id="ARBA00022722"/>
    </source>
</evidence>
<dbReference type="InterPro" id="IPR012337">
    <property type="entry name" value="RNaseH-like_sf"/>
</dbReference>
<keyword evidence="13 14" id="KW-0464">Manganese</keyword>